<protein>
    <submittedName>
        <fullName evidence="3">Type III-B CRISPR module RAMP protein Cmr4</fullName>
    </submittedName>
</protein>
<evidence type="ECO:0000259" key="2">
    <source>
        <dbReference type="Pfam" id="PF03787"/>
    </source>
</evidence>
<dbReference type="InterPro" id="IPR013410">
    <property type="entry name" value="CRISPR-assoc_RAMP_Cmr4"/>
</dbReference>
<dbReference type="PANTHER" id="PTHR36700">
    <property type="entry name" value="CRISPR SYSTEM CMR SUBUNIT CMR4"/>
    <property type="match status" value="1"/>
</dbReference>
<proteinExistence type="predicted"/>
<dbReference type="EMBL" id="DSTK01000031">
    <property type="protein sequence ID" value="HFK97626.1"/>
    <property type="molecule type" value="Genomic_DNA"/>
</dbReference>
<reference evidence="3" key="1">
    <citation type="journal article" date="2020" name="mSystems">
        <title>Genome- and Community-Level Interaction Insights into Carbon Utilization and Element Cycling Functions of Hydrothermarchaeota in Hydrothermal Sediment.</title>
        <authorList>
            <person name="Zhou Z."/>
            <person name="Liu Y."/>
            <person name="Xu W."/>
            <person name="Pan J."/>
            <person name="Luo Z.H."/>
            <person name="Li M."/>
        </authorList>
    </citation>
    <scope>NUCLEOTIDE SEQUENCE [LARGE SCALE GENOMIC DNA]</scope>
    <source>
        <strain evidence="3">SpSt-456</strain>
    </source>
</reference>
<organism evidence="3">
    <name type="scientific">Desulfacinum infernum</name>
    <dbReference type="NCBI Taxonomy" id="35837"/>
    <lineage>
        <taxon>Bacteria</taxon>
        <taxon>Pseudomonadati</taxon>
        <taxon>Thermodesulfobacteriota</taxon>
        <taxon>Syntrophobacteria</taxon>
        <taxon>Syntrophobacterales</taxon>
        <taxon>Syntrophobacteraceae</taxon>
        <taxon>Desulfacinum</taxon>
    </lineage>
</organism>
<feature type="domain" description="CRISPR type III-associated protein" evidence="2">
    <location>
        <begin position="3"/>
        <end position="131"/>
    </location>
</feature>
<comment type="caution">
    <text evidence="3">The sequence shown here is derived from an EMBL/GenBank/DDBJ whole genome shotgun (WGS) entry which is preliminary data.</text>
</comment>
<accession>A0A832EDS6</accession>
<dbReference type="Pfam" id="PF03787">
    <property type="entry name" value="RAMPs"/>
    <property type="match status" value="1"/>
</dbReference>
<dbReference type="GO" id="GO:0051607">
    <property type="term" value="P:defense response to virus"/>
    <property type="evidence" value="ECO:0007669"/>
    <property type="project" value="UniProtKB-KW"/>
</dbReference>
<keyword evidence="1" id="KW-0051">Antiviral defense</keyword>
<evidence type="ECO:0000313" key="3">
    <source>
        <dbReference type="EMBL" id="HFK97626.1"/>
    </source>
</evidence>
<gene>
    <name evidence="3" type="primary">cmr4</name>
    <name evidence="3" type="ORF">ENS06_09955</name>
</gene>
<name>A0A832EDS6_9BACT</name>
<dbReference type="NCBIfam" id="TIGR02580">
    <property type="entry name" value="cas_RAMP_Cmr4"/>
    <property type="match status" value="1"/>
</dbReference>
<dbReference type="PANTHER" id="PTHR36700:SF1">
    <property type="entry name" value="CRISPR SYSTEM CMR SUBUNIT CMR4"/>
    <property type="match status" value="1"/>
</dbReference>
<dbReference type="InterPro" id="IPR005537">
    <property type="entry name" value="RAMP_III_fam"/>
</dbReference>
<evidence type="ECO:0000256" key="1">
    <source>
        <dbReference type="ARBA" id="ARBA00023118"/>
    </source>
</evidence>
<dbReference type="AlphaFoldDB" id="A0A832EDS6"/>
<sequence length="196" mass="20978">MRICTPVHMGAGQALGIIDNPIQRERSTDHPYLAGSGIKGAFRHAARGLWAQENGLLDRVFGPEHDGSDHAGAISFADAQLVAFPVRSLKGVYVYATSPLALQRLARLAGVAGIALPSFSCPSLRDDEAVVLNKKVLASGRERSRLILESYAFTPVAGDADEHFKRPPTAISTLPNRKGKRAVRISTGLSMTPLTP</sequence>